<dbReference type="EMBL" id="JBHSQV010000025">
    <property type="protein sequence ID" value="MFC5985417.1"/>
    <property type="molecule type" value="Genomic_DNA"/>
</dbReference>
<dbReference type="InterPro" id="IPR032710">
    <property type="entry name" value="NTF2-like_dom_sf"/>
</dbReference>
<gene>
    <name evidence="4" type="primary">sigJ</name>
    <name evidence="4" type="ORF">ACFPXP_03055</name>
</gene>
<protein>
    <submittedName>
        <fullName evidence="4">RNA polymerase sigma factor SigJ</fullName>
    </submittedName>
</protein>
<evidence type="ECO:0000313" key="5">
    <source>
        <dbReference type="Proteomes" id="UP001596250"/>
    </source>
</evidence>
<dbReference type="Gene3D" id="1.10.1740.10">
    <property type="match status" value="1"/>
</dbReference>
<dbReference type="Pfam" id="PF08281">
    <property type="entry name" value="Sigma70_r4_2"/>
    <property type="match status" value="1"/>
</dbReference>
<dbReference type="Proteomes" id="UP001596250">
    <property type="component" value="Unassembled WGS sequence"/>
</dbReference>
<dbReference type="Pfam" id="PF04542">
    <property type="entry name" value="Sigma70_r2"/>
    <property type="match status" value="1"/>
</dbReference>
<dbReference type="InterPro" id="IPR013249">
    <property type="entry name" value="RNA_pol_sigma70_r4_t2"/>
</dbReference>
<keyword evidence="5" id="KW-1185">Reference proteome</keyword>
<sequence>MIRPNETEHYGSVRTSIEEVYRIYKPLLFPVAYRMLGSVSDAEDIIQDVFVSLPLQDLEQIDHLKNYLVKMVVNRCLNDLKSARKRREAYVGPWLPEPLFTGIAINEPLERVVQEEDLTYAFLVLLQELSPLERAVFVLREVLGYEYHETAEMLHKTEANCRKIYSRAKGKLKPYAAERRDELKDTSHLVNTFLHAVQTGSFDAFIRLLTDDAVLMSDGGGKRRAALRPILGKHRIRAFWEGLLSKGALAGEWVPIYLNGQPGAALFVDGSLSKTICFAKQNCHLAHRMFIILNPDKLKALPSRL</sequence>
<dbReference type="NCBIfam" id="TIGR02937">
    <property type="entry name" value="sigma70-ECF"/>
    <property type="match status" value="1"/>
</dbReference>
<feature type="domain" description="RNA polymerase sigma-70 region 2" evidence="2">
    <location>
        <begin position="21"/>
        <end position="85"/>
    </location>
</feature>
<dbReference type="Gene3D" id="3.10.450.50">
    <property type="match status" value="1"/>
</dbReference>
<dbReference type="Gene3D" id="1.10.10.10">
    <property type="entry name" value="Winged helix-like DNA-binding domain superfamily/Winged helix DNA-binding domain"/>
    <property type="match status" value="1"/>
</dbReference>
<dbReference type="InterPro" id="IPR036388">
    <property type="entry name" value="WH-like_DNA-bd_sf"/>
</dbReference>
<evidence type="ECO:0000259" key="3">
    <source>
        <dbReference type="Pfam" id="PF08281"/>
    </source>
</evidence>
<name>A0ABW1IK20_9BACL</name>
<evidence type="ECO:0000313" key="4">
    <source>
        <dbReference type="EMBL" id="MFC5985417.1"/>
    </source>
</evidence>
<accession>A0ABW1IK20</accession>
<dbReference type="SUPFAM" id="SSF88946">
    <property type="entry name" value="Sigma2 domain of RNA polymerase sigma factors"/>
    <property type="match status" value="1"/>
</dbReference>
<feature type="domain" description="RNA polymerase sigma factor 70 region 4 type 2" evidence="3">
    <location>
        <begin position="122"/>
        <end position="172"/>
    </location>
</feature>
<dbReference type="PANTHER" id="PTHR30173:SF36">
    <property type="entry name" value="ECF RNA POLYMERASE SIGMA FACTOR SIGJ"/>
    <property type="match status" value="1"/>
</dbReference>
<dbReference type="InterPro" id="IPR014284">
    <property type="entry name" value="RNA_pol_sigma-70_dom"/>
</dbReference>
<dbReference type="InterPro" id="IPR052704">
    <property type="entry name" value="ECF_Sigma-70_Domain"/>
</dbReference>
<dbReference type="InterPro" id="IPR013325">
    <property type="entry name" value="RNA_pol_sigma_r2"/>
</dbReference>
<dbReference type="SUPFAM" id="SSF54427">
    <property type="entry name" value="NTF2-like"/>
    <property type="match status" value="1"/>
</dbReference>
<dbReference type="SUPFAM" id="SSF88659">
    <property type="entry name" value="Sigma3 and sigma4 domains of RNA polymerase sigma factors"/>
    <property type="match status" value="1"/>
</dbReference>
<dbReference type="PANTHER" id="PTHR30173">
    <property type="entry name" value="SIGMA 19 FACTOR"/>
    <property type="match status" value="1"/>
</dbReference>
<organism evidence="4 5">
    <name type="scientific">Marinicrinis lubricantis</name>
    <dbReference type="NCBI Taxonomy" id="2086470"/>
    <lineage>
        <taxon>Bacteria</taxon>
        <taxon>Bacillati</taxon>
        <taxon>Bacillota</taxon>
        <taxon>Bacilli</taxon>
        <taxon>Bacillales</taxon>
        <taxon>Paenibacillaceae</taxon>
    </lineage>
</organism>
<reference evidence="5" key="1">
    <citation type="journal article" date="2019" name="Int. J. Syst. Evol. Microbiol.">
        <title>The Global Catalogue of Microorganisms (GCM) 10K type strain sequencing project: providing services to taxonomists for standard genome sequencing and annotation.</title>
        <authorList>
            <consortium name="The Broad Institute Genomics Platform"/>
            <consortium name="The Broad Institute Genome Sequencing Center for Infectious Disease"/>
            <person name="Wu L."/>
            <person name="Ma J."/>
        </authorList>
    </citation>
    <scope>NUCLEOTIDE SEQUENCE [LARGE SCALE GENOMIC DNA]</scope>
    <source>
        <strain evidence="5">CCM 8749</strain>
    </source>
</reference>
<dbReference type="InterPro" id="IPR007627">
    <property type="entry name" value="RNA_pol_sigma70_r2"/>
</dbReference>
<comment type="caution">
    <text evidence="4">The sequence shown here is derived from an EMBL/GenBank/DDBJ whole genome shotgun (WGS) entry which is preliminary data.</text>
</comment>
<dbReference type="RefSeq" id="WP_379892233.1">
    <property type="nucleotide sequence ID" value="NZ_CBCSCT010000028.1"/>
</dbReference>
<evidence type="ECO:0000256" key="1">
    <source>
        <dbReference type="ARBA" id="ARBA00011344"/>
    </source>
</evidence>
<comment type="subunit">
    <text evidence="1">Interacts transiently with the RNA polymerase catalytic core formed by RpoA, RpoB, RpoC and RpoZ (2 alpha, 1 beta, 1 beta' and 1 omega subunit) to form the RNA polymerase holoenzyme that can initiate transcription.</text>
</comment>
<proteinExistence type="predicted"/>
<dbReference type="NCBIfam" id="NF007214">
    <property type="entry name" value="PRK09636.1"/>
    <property type="match status" value="1"/>
</dbReference>
<evidence type="ECO:0000259" key="2">
    <source>
        <dbReference type="Pfam" id="PF04542"/>
    </source>
</evidence>
<dbReference type="InterPro" id="IPR013324">
    <property type="entry name" value="RNA_pol_sigma_r3/r4-like"/>
</dbReference>